<reference evidence="6 7" key="1">
    <citation type="submission" date="2024-07" db="EMBL/GenBank/DDBJ databases">
        <title>Chromosome-level genome assembly of the water stick insect Ranatra chinensis (Heteroptera: Nepidae).</title>
        <authorList>
            <person name="Liu X."/>
        </authorList>
    </citation>
    <scope>NUCLEOTIDE SEQUENCE [LARGE SCALE GENOMIC DNA]</scope>
    <source>
        <strain evidence="6">Cailab_2021Rc</strain>
        <tissue evidence="6">Muscle</tissue>
    </source>
</reference>
<proteinExistence type="predicted"/>
<sequence length="168" mass="19512">MISSDVLQLKYFLWFQITNYLFRNGRPFGNDLETLDLNRGRDHGLPSYNEFRVLAGLSRARSFQDLLDIMRPEHVRLLSLLYADVNDIDLYAGGLLESPVNGGKTGPTFQYVIAEQFIRWKVGDRFFYEHGFQTGSFTPGKKIYTICSFICYTKFVKLFLFMISLFNS</sequence>
<keyword evidence="4" id="KW-0325">Glycoprotein</keyword>
<dbReference type="EMBL" id="JBFDAA010000006">
    <property type="protein sequence ID" value="KAL1131865.1"/>
    <property type="molecule type" value="Genomic_DNA"/>
</dbReference>
<evidence type="ECO:0000256" key="4">
    <source>
        <dbReference type="ARBA" id="ARBA00023180"/>
    </source>
</evidence>
<accession>A0ABD0YKT0</accession>
<keyword evidence="5" id="KW-0472">Membrane</keyword>
<organism evidence="6 7">
    <name type="scientific">Ranatra chinensis</name>
    <dbReference type="NCBI Taxonomy" id="642074"/>
    <lineage>
        <taxon>Eukaryota</taxon>
        <taxon>Metazoa</taxon>
        <taxon>Ecdysozoa</taxon>
        <taxon>Arthropoda</taxon>
        <taxon>Hexapoda</taxon>
        <taxon>Insecta</taxon>
        <taxon>Pterygota</taxon>
        <taxon>Neoptera</taxon>
        <taxon>Paraneoptera</taxon>
        <taxon>Hemiptera</taxon>
        <taxon>Heteroptera</taxon>
        <taxon>Panheteroptera</taxon>
        <taxon>Nepomorpha</taxon>
        <taxon>Nepidae</taxon>
        <taxon>Ranatrinae</taxon>
        <taxon>Ranatra</taxon>
    </lineage>
</organism>
<evidence type="ECO:0000313" key="7">
    <source>
        <dbReference type="Proteomes" id="UP001558652"/>
    </source>
</evidence>
<keyword evidence="5" id="KW-1133">Transmembrane helix</keyword>
<dbReference type="Gene3D" id="1.10.640.10">
    <property type="entry name" value="Haem peroxidase domain superfamily, animal type"/>
    <property type="match status" value="1"/>
</dbReference>
<dbReference type="Pfam" id="PF03098">
    <property type="entry name" value="An_peroxidase"/>
    <property type="match status" value="1"/>
</dbReference>
<evidence type="ECO:0000256" key="3">
    <source>
        <dbReference type="ARBA" id="ARBA00022559"/>
    </source>
</evidence>
<dbReference type="InterPro" id="IPR019791">
    <property type="entry name" value="Haem_peroxidase_animal"/>
</dbReference>
<evidence type="ECO:0000313" key="6">
    <source>
        <dbReference type="EMBL" id="KAL1131865.1"/>
    </source>
</evidence>
<dbReference type="PROSITE" id="PS50292">
    <property type="entry name" value="PEROXIDASE_3"/>
    <property type="match status" value="1"/>
</dbReference>
<dbReference type="Proteomes" id="UP001558652">
    <property type="component" value="Unassembled WGS sequence"/>
</dbReference>
<keyword evidence="2" id="KW-0964">Secreted</keyword>
<keyword evidence="3" id="KW-0560">Oxidoreductase</keyword>
<dbReference type="InterPro" id="IPR010255">
    <property type="entry name" value="Haem_peroxidase_sf"/>
</dbReference>
<gene>
    <name evidence="6" type="ORF">AAG570_011476</name>
</gene>
<evidence type="ECO:0000256" key="5">
    <source>
        <dbReference type="SAM" id="Phobius"/>
    </source>
</evidence>
<keyword evidence="7" id="KW-1185">Reference proteome</keyword>
<evidence type="ECO:0000256" key="1">
    <source>
        <dbReference type="ARBA" id="ARBA00004613"/>
    </source>
</evidence>
<protein>
    <recommendedName>
        <fullName evidence="8">Peroxidase</fullName>
    </recommendedName>
</protein>
<keyword evidence="3" id="KW-0575">Peroxidase</keyword>
<dbReference type="GO" id="GO:0004601">
    <property type="term" value="F:peroxidase activity"/>
    <property type="evidence" value="ECO:0007669"/>
    <property type="project" value="UniProtKB-KW"/>
</dbReference>
<evidence type="ECO:0000256" key="2">
    <source>
        <dbReference type="ARBA" id="ARBA00022525"/>
    </source>
</evidence>
<dbReference type="PANTHER" id="PTHR11475:SF4">
    <property type="entry name" value="CHORION PEROXIDASE"/>
    <property type="match status" value="1"/>
</dbReference>
<dbReference type="SUPFAM" id="SSF48113">
    <property type="entry name" value="Heme-dependent peroxidases"/>
    <property type="match status" value="1"/>
</dbReference>
<evidence type="ECO:0008006" key="8">
    <source>
        <dbReference type="Google" id="ProtNLM"/>
    </source>
</evidence>
<comment type="caution">
    <text evidence="6">The sequence shown here is derived from an EMBL/GenBank/DDBJ whole genome shotgun (WGS) entry which is preliminary data.</text>
</comment>
<dbReference type="GO" id="GO:0005576">
    <property type="term" value="C:extracellular region"/>
    <property type="evidence" value="ECO:0007669"/>
    <property type="project" value="UniProtKB-SubCell"/>
</dbReference>
<dbReference type="PANTHER" id="PTHR11475">
    <property type="entry name" value="OXIDASE/PEROXIDASE"/>
    <property type="match status" value="1"/>
</dbReference>
<feature type="transmembrane region" description="Helical" evidence="5">
    <location>
        <begin position="143"/>
        <end position="166"/>
    </location>
</feature>
<dbReference type="AlphaFoldDB" id="A0ABD0YKT0"/>
<comment type="subcellular location">
    <subcellularLocation>
        <location evidence="1">Secreted</location>
    </subcellularLocation>
</comment>
<name>A0ABD0YKT0_9HEMI</name>
<keyword evidence="5" id="KW-0812">Transmembrane</keyword>
<dbReference type="InterPro" id="IPR037120">
    <property type="entry name" value="Haem_peroxidase_sf_animal"/>
</dbReference>